<name>A0A853FV53_9BURK</name>
<organism evidence="1 2">
    <name type="scientific">Parapusillimonas granuli</name>
    <dbReference type="NCBI Taxonomy" id="380911"/>
    <lineage>
        <taxon>Bacteria</taxon>
        <taxon>Pseudomonadati</taxon>
        <taxon>Pseudomonadota</taxon>
        <taxon>Betaproteobacteria</taxon>
        <taxon>Burkholderiales</taxon>
        <taxon>Alcaligenaceae</taxon>
        <taxon>Parapusillimonas</taxon>
    </lineage>
</organism>
<sequence>MLKVYAINGITPVVDPGAYVHPTAVLIGDVIVGAGVYVGPLASLRGDFGRIELRRGSNVQDACVIHGVAENDTIVEEDGHIGHAAVLHGCTIGRNALVGMNAVVMDQAVVGECSIVAAMAFVKAGMAIPPRSLVVGAPARVLRELSDAEIEQKSYGTRQYQLLTTRSLQTMQVVEPLARVEENRARLSREVTDPAR</sequence>
<evidence type="ECO:0000313" key="1">
    <source>
        <dbReference type="EMBL" id="NYT48483.1"/>
    </source>
</evidence>
<keyword evidence="2" id="KW-1185">Reference proteome</keyword>
<dbReference type="RefSeq" id="WP_180153784.1">
    <property type="nucleotide sequence ID" value="NZ_JACCEM010000002.1"/>
</dbReference>
<dbReference type="PANTHER" id="PTHR13061:SF29">
    <property type="entry name" value="GAMMA CARBONIC ANHYDRASE-LIKE 1, MITOCHONDRIAL-RELATED"/>
    <property type="match status" value="1"/>
</dbReference>
<dbReference type="EMBL" id="JACCEM010000002">
    <property type="protein sequence ID" value="NYT48483.1"/>
    <property type="molecule type" value="Genomic_DNA"/>
</dbReference>
<dbReference type="InterPro" id="IPR001451">
    <property type="entry name" value="Hexapep"/>
</dbReference>
<dbReference type="AlphaFoldDB" id="A0A853FV53"/>
<reference evidence="1 2" key="1">
    <citation type="submission" date="2020-07" db="EMBL/GenBank/DDBJ databases">
        <title>Taxonomic revisions and descriptions of new bacterial species based on genomic comparisons in the high-G+C-content subgroup of the family Alcaligenaceae.</title>
        <authorList>
            <person name="Szabo A."/>
            <person name="Felfoldi T."/>
        </authorList>
    </citation>
    <scope>NUCLEOTIDE SEQUENCE [LARGE SCALE GENOMIC DNA]</scope>
    <source>
        <strain evidence="1 2">LMG 24012</strain>
    </source>
</reference>
<dbReference type="SUPFAM" id="SSF51161">
    <property type="entry name" value="Trimeric LpxA-like enzymes"/>
    <property type="match status" value="1"/>
</dbReference>
<dbReference type="CDD" id="cd04745">
    <property type="entry name" value="LbH_paaY_like"/>
    <property type="match status" value="1"/>
</dbReference>
<accession>A0A853FV53</accession>
<dbReference type="Gene3D" id="2.160.10.10">
    <property type="entry name" value="Hexapeptide repeat proteins"/>
    <property type="match status" value="1"/>
</dbReference>
<dbReference type="PANTHER" id="PTHR13061">
    <property type="entry name" value="DYNACTIN SUBUNIT P25"/>
    <property type="match status" value="1"/>
</dbReference>
<dbReference type="Pfam" id="PF00132">
    <property type="entry name" value="Hexapep"/>
    <property type="match status" value="1"/>
</dbReference>
<comment type="caution">
    <text evidence="1">The sequence shown here is derived from an EMBL/GenBank/DDBJ whole genome shotgun (WGS) entry which is preliminary data.</text>
</comment>
<dbReference type="Proteomes" id="UP000559809">
    <property type="component" value="Unassembled WGS sequence"/>
</dbReference>
<evidence type="ECO:0000313" key="2">
    <source>
        <dbReference type="Proteomes" id="UP000559809"/>
    </source>
</evidence>
<gene>
    <name evidence="1" type="ORF">H0A72_04080</name>
</gene>
<dbReference type="InterPro" id="IPR011004">
    <property type="entry name" value="Trimer_LpxA-like_sf"/>
</dbReference>
<proteinExistence type="predicted"/>
<protein>
    <submittedName>
        <fullName evidence="1">Phenylacetic acid degradation protein PaaY</fullName>
    </submittedName>
</protein>
<dbReference type="InterPro" id="IPR050484">
    <property type="entry name" value="Transf_Hexapept/Carb_Anhydrase"/>
</dbReference>